<reference evidence="9" key="2">
    <citation type="submission" date="2023-04" db="EMBL/GenBank/DDBJ databases">
        <authorList>
            <person name="Bruccoleri R.E."/>
            <person name="Oakeley E.J."/>
            <person name="Faust A.-M."/>
            <person name="Dessus-Babus S."/>
            <person name="Altorfer M."/>
            <person name="Burckhardt D."/>
            <person name="Oertli M."/>
            <person name="Naumann U."/>
            <person name="Petersen F."/>
            <person name="Wong J."/>
        </authorList>
    </citation>
    <scope>NUCLEOTIDE SEQUENCE</scope>
    <source>
        <strain evidence="9">GSM-AAB239-AS_SAM_17_03QT</strain>
        <tissue evidence="9">Leaf</tissue>
    </source>
</reference>
<dbReference type="Pfam" id="PF03016">
    <property type="entry name" value="Exostosin_GT47"/>
    <property type="match status" value="1"/>
</dbReference>
<comment type="similarity">
    <text evidence="2">Belongs to the glycosyltransferase 47 family.</text>
</comment>
<dbReference type="GO" id="GO:0000139">
    <property type="term" value="C:Golgi membrane"/>
    <property type="evidence" value="ECO:0007669"/>
    <property type="project" value="UniProtKB-SubCell"/>
</dbReference>
<protein>
    <recommendedName>
        <fullName evidence="8">Exostosin GT47 domain-containing protein</fullName>
    </recommendedName>
</protein>
<keyword evidence="4" id="KW-0812">Transmembrane</keyword>
<dbReference type="InterPro" id="IPR004263">
    <property type="entry name" value="Exostosin"/>
</dbReference>
<dbReference type="GO" id="GO:0016757">
    <property type="term" value="F:glycosyltransferase activity"/>
    <property type="evidence" value="ECO:0007669"/>
    <property type="project" value="UniProtKB-KW"/>
</dbReference>
<accession>A0AAX6HIR1</accession>
<feature type="region of interest" description="Disordered" evidence="6">
    <location>
        <begin position="28"/>
        <end position="52"/>
    </location>
</feature>
<evidence type="ECO:0000259" key="8">
    <source>
        <dbReference type="Pfam" id="PF03016"/>
    </source>
</evidence>
<comment type="subcellular location">
    <subcellularLocation>
        <location evidence="1">Golgi apparatus membrane</location>
        <topology evidence="1">Single-pass type II membrane protein</topology>
    </subcellularLocation>
</comment>
<keyword evidence="3" id="KW-0328">Glycosyltransferase</keyword>
<dbReference type="AlphaFoldDB" id="A0AAX6HIR1"/>
<feature type="signal peptide" evidence="7">
    <location>
        <begin position="1"/>
        <end position="25"/>
    </location>
</feature>
<organism evidence="9 10">
    <name type="scientific">Iris pallida</name>
    <name type="common">Sweet iris</name>
    <dbReference type="NCBI Taxonomy" id="29817"/>
    <lineage>
        <taxon>Eukaryota</taxon>
        <taxon>Viridiplantae</taxon>
        <taxon>Streptophyta</taxon>
        <taxon>Embryophyta</taxon>
        <taxon>Tracheophyta</taxon>
        <taxon>Spermatophyta</taxon>
        <taxon>Magnoliopsida</taxon>
        <taxon>Liliopsida</taxon>
        <taxon>Asparagales</taxon>
        <taxon>Iridaceae</taxon>
        <taxon>Iridoideae</taxon>
        <taxon>Irideae</taxon>
        <taxon>Iris</taxon>
    </lineage>
</organism>
<feature type="chain" id="PRO_5044016612" description="Exostosin GT47 domain-containing protein" evidence="7">
    <location>
        <begin position="26"/>
        <end position="472"/>
    </location>
</feature>
<dbReference type="InterPro" id="IPR040911">
    <property type="entry name" value="Exostosin_GT47"/>
</dbReference>
<evidence type="ECO:0000256" key="7">
    <source>
        <dbReference type="SAM" id="SignalP"/>
    </source>
</evidence>
<evidence type="ECO:0000256" key="2">
    <source>
        <dbReference type="ARBA" id="ARBA00010271"/>
    </source>
</evidence>
<proteinExistence type="inferred from homology"/>
<evidence type="ECO:0000256" key="3">
    <source>
        <dbReference type="ARBA" id="ARBA00022676"/>
    </source>
</evidence>
<dbReference type="EMBL" id="JANAVB010009398">
    <property type="protein sequence ID" value="KAJ6840404.1"/>
    <property type="molecule type" value="Genomic_DNA"/>
</dbReference>
<keyword evidence="10" id="KW-1185">Reference proteome</keyword>
<keyword evidence="7" id="KW-0732">Signal</keyword>
<evidence type="ECO:0000313" key="10">
    <source>
        <dbReference type="Proteomes" id="UP001140949"/>
    </source>
</evidence>
<feature type="compositionally biased region" description="Basic and acidic residues" evidence="6">
    <location>
        <begin position="43"/>
        <end position="52"/>
    </location>
</feature>
<comment type="caution">
    <text evidence="9">The sequence shown here is derived from an EMBL/GenBank/DDBJ whole genome shotgun (WGS) entry which is preliminary data.</text>
</comment>
<keyword evidence="3" id="KW-0808">Transferase</keyword>
<keyword evidence="4" id="KW-0735">Signal-anchor</keyword>
<evidence type="ECO:0000256" key="1">
    <source>
        <dbReference type="ARBA" id="ARBA00004323"/>
    </source>
</evidence>
<feature type="domain" description="Exostosin GT47" evidence="8">
    <location>
        <begin position="54"/>
        <end position="398"/>
    </location>
</feature>
<evidence type="ECO:0000256" key="5">
    <source>
        <dbReference type="ARBA" id="ARBA00023034"/>
    </source>
</evidence>
<name>A0AAX6HIR1_IRIPA</name>
<dbReference type="Proteomes" id="UP001140949">
    <property type="component" value="Unassembled WGS sequence"/>
</dbReference>
<gene>
    <name evidence="9" type="ORF">M6B38_309440</name>
</gene>
<keyword evidence="5" id="KW-0333">Golgi apparatus</keyword>
<reference evidence="9" key="1">
    <citation type="journal article" date="2023" name="GigaByte">
        <title>Genome assembly of the bearded iris, Iris pallida Lam.</title>
        <authorList>
            <person name="Bruccoleri R.E."/>
            <person name="Oakeley E.J."/>
            <person name="Faust A.M.E."/>
            <person name="Altorfer M."/>
            <person name="Dessus-Babus S."/>
            <person name="Burckhardt D."/>
            <person name="Oertli M."/>
            <person name="Naumann U."/>
            <person name="Petersen F."/>
            <person name="Wong J."/>
        </authorList>
    </citation>
    <scope>NUCLEOTIDE SEQUENCE</scope>
    <source>
        <strain evidence="9">GSM-AAB239-AS_SAM_17_03QT</strain>
    </source>
</reference>
<dbReference type="PANTHER" id="PTHR11062">
    <property type="entry name" value="EXOSTOSIN HEPARAN SULFATE GLYCOSYLTRANSFERASE -RELATED"/>
    <property type="match status" value="1"/>
</dbReference>
<evidence type="ECO:0000313" key="9">
    <source>
        <dbReference type="EMBL" id="KAJ6840404.1"/>
    </source>
</evidence>
<evidence type="ECO:0000256" key="6">
    <source>
        <dbReference type="SAM" id="MobiDB-lite"/>
    </source>
</evidence>
<dbReference type="PANTHER" id="PTHR11062:SF58">
    <property type="entry name" value="XYLOGLUCAN GALACTOSYLTRANSFERASE GT19-RELATED"/>
    <property type="match status" value="1"/>
</dbReference>
<evidence type="ECO:0000256" key="4">
    <source>
        <dbReference type="ARBA" id="ARBA00022968"/>
    </source>
</evidence>
<sequence>MATPPLFLLLLLLLSFLLLLRPAHSRSTSKITGTTKPAPLENGDPRQQHAPAECDGRRIHIRELPSQFNADLLLACDSSSFPLLDSSSSNFCASLSDHGLGPRTHNRSRSWYRTDSHRGLEPLFHRRMLEYPCLVADPSLADAVFLPYYSSLDALPFLYSPDQFNSSFLHGLSLYYFLTDKDNSPHVWSRHRGLDHFLVLAGPAWDFSQAPSADPVLFGTSFLTTPELSNLTVLTLESRPSPWQEHAVPYPTSFHPATLARLDAWLSRARSSRRPNLALFVGGGGGGGPNVRGSIRAECENRTDLCEVVNCSGGSCAHDPIRFMRPMLRSDFCLQPPGDTPTRRSTFDGILAGCVPVFFEELGARAQYGWHLPRGEYDRFSVFIPKEDVVFNGVRILEVLEAIPRDEVRRMRERVLELAPGVMYRRQGSSDGLRARKDAFDLAVEGALRRIRRRVRSIAEPELLLEEDDDDL</sequence>